<gene>
    <name evidence="2" type="ORF">SETTUDRAFT_40069</name>
</gene>
<dbReference type="AlphaFoldDB" id="R0K8M7"/>
<accession>R0K8M7</accession>
<dbReference type="EMBL" id="KB908637">
    <property type="protein sequence ID" value="EOA85814.1"/>
    <property type="molecule type" value="Genomic_DNA"/>
</dbReference>
<dbReference type="OrthoDB" id="10254945at2759"/>
<reference evidence="2 3" key="1">
    <citation type="journal article" date="2012" name="PLoS Pathog.">
        <title>Diverse lifestyles and strategies of plant pathogenesis encoded in the genomes of eighteen Dothideomycetes fungi.</title>
        <authorList>
            <person name="Ohm R.A."/>
            <person name="Feau N."/>
            <person name="Henrissat B."/>
            <person name="Schoch C.L."/>
            <person name="Horwitz B.A."/>
            <person name="Barry K.W."/>
            <person name="Condon B.J."/>
            <person name="Copeland A.C."/>
            <person name="Dhillon B."/>
            <person name="Glaser F."/>
            <person name="Hesse C.N."/>
            <person name="Kosti I."/>
            <person name="LaButti K."/>
            <person name="Lindquist E.A."/>
            <person name="Lucas S."/>
            <person name="Salamov A.A."/>
            <person name="Bradshaw R.E."/>
            <person name="Ciuffetti L."/>
            <person name="Hamelin R.C."/>
            <person name="Kema G.H.J."/>
            <person name="Lawrence C."/>
            <person name="Scott J.A."/>
            <person name="Spatafora J.W."/>
            <person name="Turgeon B.G."/>
            <person name="de Wit P.J.G.M."/>
            <person name="Zhong S."/>
            <person name="Goodwin S.B."/>
            <person name="Grigoriev I.V."/>
        </authorList>
    </citation>
    <scope>NUCLEOTIDE SEQUENCE [LARGE SCALE GENOMIC DNA]</scope>
    <source>
        <strain evidence="3">28A</strain>
    </source>
</reference>
<dbReference type="HOGENOM" id="CLU_630052_0_0_1"/>
<evidence type="ECO:0000313" key="2">
    <source>
        <dbReference type="EMBL" id="EOA85814.1"/>
    </source>
</evidence>
<dbReference type="GeneID" id="19404575"/>
<dbReference type="Proteomes" id="UP000016935">
    <property type="component" value="Unassembled WGS sequence"/>
</dbReference>
<dbReference type="eggNOG" id="ENOG502TDC1">
    <property type="taxonomic scope" value="Eukaryota"/>
</dbReference>
<protein>
    <submittedName>
        <fullName evidence="2">Uncharacterized protein</fullName>
    </submittedName>
</protein>
<reference evidence="2 3" key="2">
    <citation type="journal article" date="2013" name="PLoS Genet.">
        <title>Comparative genome structure, secondary metabolite, and effector coding capacity across Cochliobolus pathogens.</title>
        <authorList>
            <person name="Condon B.J."/>
            <person name="Leng Y."/>
            <person name="Wu D."/>
            <person name="Bushley K.E."/>
            <person name="Ohm R.A."/>
            <person name="Otillar R."/>
            <person name="Martin J."/>
            <person name="Schackwitz W."/>
            <person name="Grimwood J."/>
            <person name="MohdZainudin N."/>
            <person name="Xue C."/>
            <person name="Wang R."/>
            <person name="Manning V.A."/>
            <person name="Dhillon B."/>
            <person name="Tu Z.J."/>
            <person name="Steffenson B.J."/>
            <person name="Salamov A."/>
            <person name="Sun H."/>
            <person name="Lowry S."/>
            <person name="LaButti K."/>
            <person name="Han J."/>
            <person name="Copeland A."/>
            <person name="Lindquist E."/>
            <person name="Barry K."/>
            <person name="Schmutz J."/>
            <person name="Baker S.E."/>
            <person name="Ciuffetti L.M."/>
            <person name="Grigoriev I.V."/>
            <person name="Zhong S."/>
            <person name="Turgeon B.G."/>
        </authorList>
    </citation>
    <scope>NUCLEOTIDE SEQUENCE [LARGE SCALE GENOMIC DNA]</scope>
    <source>
        <strain evidence="3">28A</strain>
    </source>
</reference>
<keyword evidence="3" id="KW-1185">Reference proteome</keyword>
<evidence type="ECO:0000256" key="1">
    <source>
        <dbReference type="SAM" id="MobiDB-lite"/>
    </source>
</evidence>
<organism evidence="2 3">
    <name type="scientific">Exserohilum turcicum (strain 28A)</name>
    <name type="common">Northern leaf blight fungus</name>
    <name type="synonym">Setosphaeria turcica</name>
    <dbReference type="NCBI Taxonomy" id="671987"/>
    <lineage>
        <taxon>Eukaryota</taxon>
        <taxon>Fungi</taxon>
        <taxon>Dikarya</taxon>
        <taxon>Ascomycota</taxon>
        <taxon>Pezizomycotina</taxon>
        <taxon>Dothideomycetes</taxon>
        <taxon>Pleosporomycetidae</taxon>
        <taxon>Pleosporales</taxon>
        <taxon>Pleosporineae</taxon>
        <taxon>Pleosporaceae</taxon>
        <taxon>Exserohilum</taxon>
    </lineage>
</organism>
<dbReference type="RefSeq" id="XP_008026550.1">
    <property type="nucleotide sequence ID" value="XM_008028359.1"/>
</dbReference>
<evidence type="ECO:0000313" key="3">
    <source>
        <dbReference type="Proteomes" id="UP000016935"/>
    </source>
</evidence>
<dbReference type="STRING" id="671987.R0K8M7"/>
<name>R0K8M7_EXST2</name>
<proteinExistence type="predicted"/>
<sequence>MSNQANRLEWSARTGGDLEYVAMLRNSEITSTIIPPTQREQLSILNHLPRWDLDNKIHTLFTKDKWPQLSPEGYSLLLPALRIASKFMTEPSLLGWWRHTLFGHPISVEGKRYLAHSEYEHTADANRRLREFLEKILPQGLRFKFHNLDKMGLGIDACTFGTEATYQQFQCGHEAGYTYPFYDKPTVVLHIQFWVSLVVVEHKFPTELNTLYLKIAITLCHELAHLVWKYRIQMELPPWSPHKAFAEPLHTKDERVAELGLSWELHVFGGKLSTIDWPGTSITIYLYGSNLGNSPSRQIAVIVPNWWINIWSSTHTWHNFAKFRATGQLRLPTEAESGYALHNRALGNTTVWSLYHEGRPILHHCRRPDQSTRCFWVVMRPFIQKLSAQYEARTAALALDSDETGGKPRQPLSCAMLFASNFHGLFVAPDFVDHLSPDSLRQKVAGANLCRYPCPQLRLQQNQQNAPPVQPEDEMLDSHVP</sequence>
<feature type="region of interest" description="Disordered" evidence="1">
    <location>
        <begin position="461"/>
        <end position="481"/>
    </location>
</feature>